<feature type="compositionally biased region" description="Polar residues" evidence="1">
    <location>
        <begin position="144"/>
        <end position="154"/>
    </location>
</feature>
<keyword evidence="4" id="KW-1185">Reference proteome</keyword>
<accession>A0AAE0Z064</accession>
<evidence type="ECO:0000313" key="3">
    <source>
        <dbReference type="EMBL" id="KAK3760493.1"/>
    </source>
</evidence>
<dbReference type="AlphaFoldDB" id="A0AAE0Z064"/>
<evidence type="ECO:0000313" key="2">
    <source>
        <dbReference type="EMBL" id="KAK3757147.1"/>
    </source>
</evidence>
<proteinExistence type="predicted"/>
<sequence>MSRVDRCAYLMSNAPSLLASIRLKLDIDEQDEREVPVTTEHVYEVFSEYGLDYMLDSDKYLLEIACNLDNHEVMNKQLQLCRDEDAVTKAAAAADTSLDVSYNSLRKNLKRKMTSGAIQGIDDDDDDDDEEDCDEGSGGKKQKTVNSIVDQFIE</sequence>
<dbReference type="Proteomes" id="UP001283361">
    <property type="component" value="Unassembled WGS sequence"/>
</dbReference>
<dbReference type="EMBL" id="JAWDGP010005406">
    <property type="protein sequence ID" value="KAK3757147.1"/>
    <property type="molecule type" value="Genomic_DNA"/>
</dbReference>
<organism evidence="3 4">
    <name type="scientific">Elysia crispata</name>
    <name type="common">lettuce slug</name>
    <dbReference type="NCBI Taxonomy" id="231223"/>
    <lineage>
        <taxon>Eukaryota</taxon>
        <taxon>Metazoa</taxon>
        <taxon>Spiralia</taxon>
        <taxon>Lophotrochozoa</taxon>
        <taxon>Mollusca</taxon>
        <taxon>Gastropoda</taxon>
        <taxon>Heterobranchia</taxon>
        <taxon>Euthyneura</taxon>
        <taxon>Panpulmonata</taxon>
        <taxon>Sacoglossa</taxon>
        <taxon>Placobranchoidea</taxon>
        <taxon>Plakobranchidae</taxon>
        <taxon>Elysia</taxon>
    </lineage>
</organism>
<feature type="region of interest" description="Disordered" evidence="1">
    <location>
        <begin position="116"/>
        <end position="154"/>
    </location>
</feature>
<evidence type="ECO:0000256" key="1">
    <source>
        <dbReference type="SAM" id="MobiDB-lite"/>
    </source>
</evidence>
<reference evidence="3" key="1">
    <citation type="journal article" date="2023" name="G3 (Bethesda)">
        <title>A reference genome for the long-term kleptoplast-retaining sea slug Elysia crispata morphotype clarki.</title>
        <authorList>
            <person name="Eastman K.E."/>
            <person name="Pendleton A.L."/>
            <person name="Shaikh M.A."/>
            <person name="Suttiyut T."/>
            <person name="Ogas R."/>
            <person name="Tomko P."/>
            <person name="Gavelis G."/>
            <person name="Widhalm J.R."/>
            <person name="Wisecaver J.H."/>
        </authorList>
    </citation>
    <scope>NUCLEOTIDE SEQUENCE</scope>
    <source>
        <strain evidence="3">ECLA1</strain>
    </source>
</reference>
<gene>
    <name evidence="2" type="ORF">RRG08_061432</name>
    <name evidence="3" type="ORF">RRG08_061473</name>
</gene>
<comment type="caution">
    <text evidence="3">The sequence shown here is derived from an EMBL/GenBank/DDBJ whole genome shotgun (WGS) entry which is preliminary data.</text>
</comment>
<evidence type="ECO:0000313" key="4">
    <source>
        <dbReference type="Proteomes" id="UP001283361"/>
    </source>
</evidence>
<name>A0AAE0Z064_9GAST</name>
<protein>
    <submittedName>
        <fullName evidence="3">Uncharacterized protein</fullName>
    </submittedName>
</protein>
<feature type="compositionally biased region" description="Acidic residues" evidence="1">
    <location>
        <begin position="121"/>
        <end position="135"/>
    </location>
</feature>
<dbReference type="EMBL" id="JAWDGP010004976">
    <property type="protein sequence ID" value="KAK3760493.1"/>
    <property type="molecule type" value="Genomic_DNA"/>
</dbReference>